<sequence>MGRHCHERLQPCLDPVAAPGASEQEVAGTVDERGIVDRETSVRPGSVLARFAPESAYLLGGGRAILLQLALPGVGHGVARHSNFATNPLGRLNGTLTYIYALSNGTDAQRAKVRAMVHGAHAPVKAPAAKDGSHPAYSARDPKLQLWVAATLYDSAMTIQQVLFPELDEDTAEALYRDYALLGTELGMPAHLWPATRADFADYWSETSNSLHVDDRVREVAHELLAAKQAPWWIRAVMPLVKLVSIGLLPEHVRSMFGFHFSSRQQRRMDMVMRCARVAVRILPRAVRHFPMRYYLKRLDGLSAP</sequence>
<comment type="caution">
    <text evidence="2">The sequence shown here is derived from an EMBL/GenBank/DDBJ whole genome shotgun (WGS) entry which is preliminary data.</text>
</comment>
<proteinExistence type="predicted"/>
<gene>
    <name evidence="2" type="ORF">FQ154_12925</name>
</gene>
<accession>A0A5B0ECK9</accession>
<dbReference type="InterPro" id="IPR018713">
    <property type="entry name" value="MPAB/Lcp_cat_dom"/>
</dbReference>
<dbReference type="OrthoDB" id="3422701at2"/>
<dbReference type="Pfam" id="PF09995">
    <property type="entry name" value="MPAB_Lcp_cat"/>
    <property type="match status" value="1"/>
</dbReference>
<dbReference type="EMBL" id="VOBL01000013">
    <property type="protein sequence ID" value="KAA0975955.1"/>
    <property type="molecule type" value="Genomic_DNA"/>
</dbReference>
<dbReference type="Proteomes" id="UP000323856">
    <property type="component" value="Unassembled WGS sequence"/>
</dbReference>
<dbReference type="GO" id="GO:0016491">
    <property type="term" value="F:oxidoreductase activity"/>
    <property type="evidence" value="ECO:0007669"/>
    <property type="project" value="InterPro"/>
</dbReference>
<dbReference type="PANTHER" id="PTHR36151:SF3">
    <property type="entry name" value="ER-BOUND OXYGENASE MPAB_MPAB'_RUBBER OXYGENASE CATALYTIC DOMAIN-CONTAINING PROTEIN"/>
    <property type="match status" value="1"/>
</dbReference>
<name>A0A5B0ECK9_9MICC</name>
<feature type="domain" description="ER-bound oxygenase mpaB/mpaB'/Rubber oxygenase catalytic" evidence="1">
    <location>
        <begin position="54"/>
        <end position="277"/>
    </location>
</feature>
<organism evidence="2 3">
    <name type="scientific">Paeniglutamicibacter gangotriensis</name>
    <dbReference type="NCBI Taxonomy" id="254787"/>
    <lineage>
        <taxon>Bacteria</taxon>
        <taxon>Bacillati</taxon>
        <taxon>Actinomycetota</taxon>
        <taxon>Actinomycetes</taxon>
        <taxon>Micrococcales</taxon>
        <taxon>Micrococcaceae</taxon>
        <taxon>Paeniglutamicibacter</taxon>
    </lineage>
</organism>
<reference evidence="2 3" key="1">
    <citation type="submission" date="2019-07" db="EMBL/GenBank/DDBJ databases">
        <title>Analysis of the biochemical properties, biological activity and biotechnological potential of siderophores and biosurfactants produced by Antarctic psychrotolerant bacteria.</title>
        <authorList>
            <person name="Styczynski M."/>
            <person name="Krucon T."/>
            <person name="Decewicz P."/>
            <person name="Dziewit L."/>
        </authorList>
    </citation>
    <scope>NUCLEOTIDE SEQUENCE [LARGE SCALE GENOMIC DNA]</scope>
    <source>
        <strain evidence="2 3">ANT_H27</strain>
    </source>
</reference>
<evidence type="ECO:0000313" key="3">
    <source>
        <dbReference type="Proteomes" id="UP000323856"/>
    </source>
</evidence>
<evidence type="ECO:0000259" key="1">
    <source>
        <dbReference type="Pfam" id="PF09995"/>
    </source>
</evidence>
<dbReference type="PANTHER" id="PTHR36151">
    <property type="entry name" value="BLR2777 PROTEIN"/>
    <property type="match status" value="1"/>
</dbReference>
<evidence type="ECO:0000313" key="2">
    <source>
        <dbReference type="EMBL" id="KAA0975955.1"/>
    </source>
</evidence>
<dbReference type="AlphaFoldDB" id="A0A5B0ECK9"/>
<protein>
    <submittedName>
        <fullName evidence="2">DUF2236 domain-containing protein</fullName>
    </submittedName>
</protein>